<dbReference type="PRINTS" id="PR00111">
    <property type="entry name" value="ABHYDROLASE"/>
</dbReference>
<dbReference type="KEGG" id="vcw:GJQ55_05385"/>
<sequence length="321" mass="36325">MNIFRLGLLFSFIWLTGCASMGIGSRSMDELTQHYTNQQSRFVNIDGLNIHYRDEGQGPVLVLLHGVASSLHTWDGWVEQLQPHYRIIRLDLPGHGLTGPDLARKRYDIGYMVKTLDTFLSRLNIEKAHLAGNSLGGYISWKYAVQHPQRVDKLILVDAAGYPQDMPFIMNLASLPVIGEMSQLMMPRFMVGNNIKAAYGDSDKVSSQLVRRYHDLTLRQGNRKALVQVFRTMKEQSRNPQLGDEVKQVKAPTLLMWGEEDNWVPLDVLAQFRRDLPVASVVTYEGVGHLPMEELPVQSARDAHIFLQTGQFFSMPVSMGN</sequence>
<gene>
    <name evidence="2" type="ORF">GJQ55_05385</name>
</gene>
<dbReference type="EMBL" id="CP046056">
    <property type="protein sequence ID" value="QQD23945.1"/>
    <property type="molecule type" value="Genomic_DNA"/>
</dbReference>
<keyword evidence="3" id="KW-1185">Reference proteome</keyword>
<dbReference type="Pfam" id="PF00561">
    <property type="entry name" value="Abhydrolase_1"/>
    <property type="match status" value="1"/>
</dbReference>
<dbReference type="InterPro" id="IPR029058">
    <property type="entry name" value="AB_hydrolase_fold"/>
</dbReference>
<dbReference type="GO" id="GO:0016787">
    <property type="term" value="F:hydrolase activity"/>
    <property type="evidence" value="ECO:0007669"/>
    <property type="project" value="UniProtKB-KW"/>
</dbReference>
<dbReference type="Gene3D" id="3.40.50.1820">
    <property type="entry name" value="alpha/beta hydrolase"/>
    <property type="match status" value="1"/>
</dbReference>
<feature type="domain" description="AB hydrolase-1" evidence="1">
    <location>
        <begin position="59"/>
        <end position="294"/>
    </location>
</feature>
<organism evidence="2 3">
    <name type="scientific">Venatoribacter cucullus</name>
    <dbReference type="NCBI Taxonomy" id="2661630"/>
    <lineage>
        <taxon>Bacteria</taxon>
        <taxon>Pseudomonadati</taxon>
        <taxon>Pseudomonadota</taxon>
        <taxon>Gammaproteobacteria</taxon>
        <taxon>Oceanospirillales</taxon>
        <taxon>Oceanospirillaceae</taxon>
        <taxon>Venatoribacter</taxon>
    </lineage>
</organism>
<evidence type="ECO:0000259" key="1">
    <source>
        <dbReference type="Pfam" id="PF00561"/>
    </source>
</evidence>
<dbReference type="AlphaFoldDB" id="A0A9X7UW22"/>
<reference evidence="2 3" key="1">
    <citation type="submission" date="2019-11" db="EMBL/GenBank/DDBJ databases">
        <title>Venatorbacter sp. nov. a predator of Campylobacter and other Gram-negative bacteria.</title>
        <authorList>
            <person name="Saeedi A."/>
            <person name="Cummings N.J."/>
            <person name="Connerton I.F."/>
            <person name="Connerton P.L."/>
        </authorList>
    </citation>
    <scope>NUCLEOTIDE SEQUENCE [LARGE SCALE GENOMIC DNA]</scope>
    <source>
        <strain evidence="2">XL5</strain>
    </source>
</reference>
<dbReference type="PANTHER" id="PTHR46438:SF11">
    <property type="entry name" value="LIPASE-RELATED"/>
    <property type="match status" value="1"/>
</dbReference>
<dbReference type="SUPFAM" id="SSF53474">
    <property type="entry name" value="alpha/beta-Hydrolases"/>
    <property type="match status" value="1"/>
</dbReference>
<protein>
    <submittedName>
        <fullName evidence="2">Alpha/beta fold hydrolase</fullName>
    </submittedName>
</protein>
<dbReference type="PANTHER" id="PTHR46438">
    <property type="entry name" value="ALPHA/BETA-HYDROLASES SUPERFAMILY PROTEIN"/>
    <property type="match status" value="1"/>
</dbReference>
<dbReference type="PROSITE" id="PS51257">
    <property type="entry name" value="PROKAR_LIPOPROTEIN"/>
    <property type="match status" value="1"/>
</dbReference>
<name>A0A9X7UW22_9GAMM</name>
<proteinExistence type="predicted"/>
<evidence type="ECO:0000313" key="3">
    <source>
        <dbReference type="Proteomes" id="UP000596074"/>
    </source>
</evidence>
<dbReference type="RefSeq" id="WP_228346491.1">
    <property type="nucleotide sequence ID" value="NZ_CP046056.1"/>
</dbReference>
<accession>A0A9X7UW22</accession>
<keyword evidence="2" id="KW-0378">Hydrolase</keyword>
<evidence type="ECO:0000313" key="2">
    <source>
        <dbReference type="EMBL" id="QQD23945.1"/>
    </source>
</evidence>
<dbReference type="Proteomes" id="UP000596074">
    <property type="component" value="Chromosome"/>
</dbReference>
<dbReference type="InterPro" id="IPR000073">
    <property type="entry name" value="AB_hydrolase_1"/>
</dbReference>